<dbReference type="GeneID" id="113215819"/>
<feature type="region of interest" description="Disordered" evidence="3">
    <location>
        <begin position="55"/>
        <end position="113"/>
    </location>
</feature>
<dbReference type="PANTHER" id="PTHR10005:SF25">
    <property type="entry name" value="SNO ONCOGENE, ISOFORM B"/>
    <property type="match status" value="1"/>
</dbReference>
<gene>
    <name evidence="6" type="primary">LOC113215819</name>
</gene>
<dbReference type="KEGG" id="foc:113215819"/>
<dbReference type="PANTHER" id="PTHR10005">
    <property type="entry name" value="SKI ONCOGENE-RELATED"/>
    <property type="match status" value="1"/>
</dbReference>
<dbReference type="GO" id="GO:0005737">
    <property type="term" value="C:cytoplasm"/>
    <property type="evidence" value="ECO:0007669"/>
    <property type="project" value="TreeGrafter"/>
</dbReference>
<evidence type="ECO:0000259" key="4">
    <source>
        <dbReference type="SMART" id="SM01046"/>
    </source>
</evidence>
<dbReference type="InterPro" id="IPR010919">
    <property type="entry name" value="SAND-like_dom_sf"/>
</dbReference>
<dbReference type="Pfam" id="PF02437">
    <property type="entry name" value="Ski_Sno_DHD"/>
    <property type="match status" value="1"/>
</dbReference>
<evidence type="ECO:0000313" key="6">
    <source>
        <dbReference type="RefSeq" id="XP_052124629.1"/>
    </source>
</evidence>
<feature type="compositionally biased region" description="Pro residues" evidence="3">
    <location>
        <begin position="87"/>
        <end position="96"/>
    </location>
</feature>
<proteinExistence type="inferred from homology"/>
<dbReference type="GO" id="GO:0005634">
    <property type="term" value="C:nucleus"/>
    <property type="evidence" value="ECO:0007669"/>
    <property type="project" value="TreeGrafter"/>
</dbReference>
<dbReference type="InterPro" id="IPR037000">
    <property type="entry name" value="Ski_DNA-bd_sf"/>
</dbReference>
<dbReference type="AlphaFoldDB" id="A0A9C6U7V2"/>
<keyword evidence="2" id="KW-0175">Coiled coil</keyword>
<sequence length="753" mass="81576">MEGVKPLGQGCNPHLKKVLKSYQLSAQRSLHGPSKLDSKLATSVLVNLSPAAGAGAADGKALAAADARPPKTSSPEPASRARSRSPSPGPSRPSPPSSGSGAEAAAPASPRPFIHSAPLLSAADRGEDGRAERVDTGLEGELIACFVVGGEKRLCLPQVLNSVLRDFSLNQINSVCDELHIYCSRCNAEQLEELQATGTLPATAASCGLITQTDAERLCAALLPRGVAVKEAYKEGKPPADEGFQVYHECFGRAAGLCRPDEPLARSIECLECRLLFGPQQFVSHAHRHPETSTVHWGFDSSNWRAYLLLGEEQSGQAELKRRLAAYKLRAEERLKRKQVSVRGGGGGGRPAAAAAGLAGDVDSKLLRLPDVVDRETPPLLDVESAEKYDAGAGSAEDAVAYMKKARLDEVAGAGGLPGAVATVATAPTTYLPYPPEWYWYDTWALSAFRPWPSIFTATKDGKTAPMPFLREGLPGVPPYLGHGAPVLVHPDRVVPLGDYDRYDRFQPNVALMSVANQPEGREVRKRNTNEKYSHVDVTSTEDEGPKSPSHAVSTITLNPSRRSPSPPPSSPSLFVLFLGVYISSAPDGRDSCVDTSVAAVLESLSSDEKDARLAKVLRSLVKRLGDVEAERGRLTAENEVLRKKSEEQEALVLQQERIIQRLQEEQERLNSKHDPEAFQDKVMAMEKELRTLRCEVNRLPNGRHENVKKTDAATNAKDSEARSPVRRESTETNIAADVRAHISFVNYHHNYH</sequence>
<protein>
    <submittedName>
        <fullName evidence="6">Ski oncogene-like</fullName>
    </submittedName>
</protein>
<feature type="compositionally biased region" description="Low complexity" evidence="3">
    <location>
        <begin position="55"/>
        <end position="86"/>
    </location>
</feature>
<organism evidence="5 6">
    <name type="scientific">Frankliniella occidentalis</name>
    <name type="common">Western flower thrips</name>
    <name type="synonym">Euthrips occidentalis</name>
    <dbReference type="NCBI Taxonomy" id="133901"/>
    <lineage>
        <taxon>Eukaryota</taxon>
        <taxon>Metazoa</taxon>
        <taxon>Ecdysozoa</taxon>
        <taxon>Arthropoda</taxon>
        <taxon>Hexapoda</taxon>
        <taxon>Insecta</taxon>
        <taxon>Pterygota</taxon>
        <taxon>Neoptera</taxon>
        <taxon>Paraneoptera</taxon>
        <taxon>Thysanoptera</taxon>
        <taxon>Terebrantia</taxon>
        <taxon>Thripoidea</taxon>
        <taxon>Thripidae</taxon>
        <taxon>Frankliniella</taxon>
    </lineage>
</organism>
<dbReference type="FunFam" id="3.10.260.20:FF:000002">
    <property type="entry name" value="SKI-like oncogene a"/>
    <property type="match status" value="1"/>
</dbReference>
<dbReference type="GO" id="GO:0000981">
    <property type="term" value="F:DNA-binding transcription factor activity, RNA polymerase II-specific"/>
    <property type="evidence" value="ECO:0007669"/>
    <property type="project" value="TreeGrafter"/>
</dbReference>
<dbReference type="RefSeq" id="XP_052124629.1">
    <property type="nucleotide sequence ID" value="XM_052268669.1"/>
</dbReference>
<keyword evidence="5" id="KW-1185">Reference proteome</keyword>
<dbReference type="GO" id="GO:0005667">
    <property type="term" value="C:transcription regulator complex"/>
    <property type="evidence" value="ECO:0007669"/>
    <property type="project" value="TreeGrafter"/>
</dbReference>
<feature type="compositionally biased region" description="Low complexity" evidence="3">
    <location>
        <begin position="97"/>
        <end position="112"/>
    </location>
</feature>
<dbReference type="Pfam" id="PF08782">
    <property type="entry name" value="c-SKI_SMAD_bind"/>
    <property type="match status" value="1"/>
</dbReference>
<evidence type="ECO:0000313" key="5">
    <source>
        <dbReference type="Proteomes" id="UP000504606"/>
    </source>
</evidence>
<dbReference type="InterPro" id="IPR023216">
    <property type="entry name" value="Tscrpt_reg_SKI_SnoN"/>
</dbReference>
<evidence type="ECO:0000256" key="2">
    <source>
        <dbReference type="SAM" id="Coils"/>
    </source>
</evidence>
<dbReference type="SUPFAM" id="SSF63763">
    <property type="entry name" value="SAND domain-like"/>
    <property type="match status" value="1"/>
</dbReference>
<dbReference type="CTD" id="5740414"/>
<dbReference type="GO" id="GO:0046332">
    <property type="term" value="F:SMAD binding"/>
    <property type="evidence" value="ECO:0007669"/>
    <property type="project" value="InterPro"/>
</dbReference>
<feature type="compositionally biased region" description="Basic and acidic residues" evidence="3">
    <location>
        <begin position="520"/>
        <end position="535"/>
    </location>
</feature>
<comment type="similarity">
    <text evidence="1">Belongs to the SKI family.</text>
</comment>
<dbReference type="Proteomes" id="UP000504606">
    <property type="component" value="Unplaced"/>
</dbReference>
<accession>A0A9C6U7V2</accession>
<dbReference type="SUPFAM" id="SSF46955">
    <property type="entry name" value="Putative DNA-binding domain"/>
    <property type="match status" value="1"/>
</dbReference>
<dbReference type="InterPro" id="IPR003380">
    <property type="entry name" value="SKI/SNO/DAC"/>
</dbReference>
<reference evidence="6" key="1">
    <citation type="submission" date="2025-08" db="UniProtKB">
        <authorList>
            <consortium name="RefSeq"/>
        </authorList>
    </citation>
    <scope>IDENTIFICATION</scope>
    <source>
        <tissue evidence="6">Whole organism</tissue>
    </source>
</reference>
<dbReference type="GO" id="GO:0000978">
    <property type="term" value="F:RNA polymerase II cis-regulatory region sequence-specific DNA binding"/>
    <property type="evidence" value="ECO:0007669"/>
    <property type="project" value="TreeGrafter"/>
</dbReference>
<dbReference type="Gene3D" id="3.10.260.20">
    <property type="entry name" value="Ski"/>
    <property type="match status" value="1"/>
</dbReference>
<dbReference type="Gene3D" id="3.10.390.10">
    <property type="entry name" value="SAND domain-like"/>
    <property type="match status" value="1"/>
</dbReference>
<dbReference type="CDD" id="cd21079">
    <property type="entry name" value="DHD_Ski_Sno"/>
    <property type="match status" value="1"/>
</dbReference>
<dbReference type="OrthoDB" id="3938623at2759"/>
<dbReference type="GO" id="GO:0030514">
    <property type="term" value="P:negative regulation of BMP signaling pathway"/>
    <property type="evidence" value="ECO:0007669"/>
    <property type="project" value="TreeGrafter"/>
</dbReference>
<dbReference type="InterPro" id="IPR014890">
    <property type="entry name" value="c-SKI_SMAD4-bd_dom"/>
</dbReference>
<feature type="region of interest" description="Disordered" evidence="3">
    <location>
        <begin position="701"/>
        <end position="731"/>
    </location>
</feature>
<feature type="domain" description="c-SKI SMAD4-binding" evidence="4">
    <location>
        <begin position="243"/>
        <end position="332"/>
    </location>
</feature>
<evidence type="ECO:0000256" key="3">
    <source>
        <dbReference type="SAM" id="MobiDB-lite"/>
    </source>
</evidence>
<feature type="coiled-coil region" evidence="2">
    <location>
        <begin position="625"/>
        <end position="673"/>
    </location>
</feature>
<dbReference type="InterPro" id="IPR009061">
    <property type="entry name" value="DNA-bd_dom_put_sf"/>
</dbReference>
<dbReference type="SMART" id="SM01046">
    <property type="entry name" value="c-SKI_SMAD_bind"/>
    <property type="match status" value="1"/>
</dbReference>
<name>A0A9C6U7V2_FRAOC</name>
<evidence type="ECO:0000256" key="1">
    <source>
        <dbReference type="ARBA" id="ARBA00009513"/>
    </source>
</evidence>
<feature type="region of interest" description="Disordered" evidence="3">
    <location>
        <begin position="517"/>
        <end position="570"/>
    </location>
</feature>